<accession>A0A3L8SG50</accession>
<keyword evidence="3" id="KW-1185">Reference proteome</keyword>
<sequence>MPGSPRSSLALHTGTVHRREWGPPCSGSQSEEEVVAQGANCKLTSWSWRESKGEQTALLPNRAASWSPHTAGNSAQPCPKPGSELKDRGHAGLLSLCQVPGLSWTSGDAMEEAGHRRASPQQCMAQGAPGKQALGEDETDHGEAAMVVA</sequence>
<protein>
    <submittedName>
        <fullName evidence="2">Uncharacterized protein</fullName>
    </submittedName>
</protein>
<comment type="caution">
    <text evidence="2">The sequence shown here is derived from an EMBL/GenBank/DDBJ whole genome shotgun (WGS) entry which is preliminary data.</text>
</comment>
<dbReference type="Proteomes" id="UP000276834">
    <property type="component" value="Unassembled WGS sequence"/>
</dbReference>
<feature type="region of interest" description="Disordered" evidence="1">
    <location>
        <begin position="110"/>
        <end position="149"/>
    </location>
</feature>
<dbReference type="AlphaFoldDB" id="A0A3L8SG50"/>
<reference evidence="2 3" key="1">
    <citation type="journal article" date="2018" name="Proc. R. Soc. B">
        <title>A non-coding region near Follistatin controls head colour polymorphism in the Gouldian finch.</title>
        <authorList>
            <person name="Toomey M.B."/>
            <person name="Marques C.I."/>
            <person name="Andrade P."/>
            <person name="Araujo P.M."/>
            <person name="Sabatino S."/>
            <person name="Gazda M.A."/>
            <person name="Afonso S."/>
            <person name="Lopes R.J."/>
            <person name="Corbo J.C."/>
            <person name="Carneiro M."/>
        </authorList>
    </citation>
    <scope>NUCLEOTIDE SEQUENCE [LARGE SCALE GENOMIC DNA]</scope>
    <source>
        <strain evidence="2">Red01</strain>
        <tissue evidence="2">Muscle</tissue>
    </source>
</reference>
<proteinExistence type="predicted"/>
<name>A0A3L8SG50_CHLGU</name>
<gene>
    <name evidence="2" type="ORF">DV515_00007873</name>
</gene>
<evidence type="ECO:0000256" key="1">
    <source>
        <dbReference type="SAM" id="MobiDB-lite"/>
    </source>
</evidence>
<evidence type="ECO:0000313" key="3">
    <source>
        <dbReference type="Proteomes" id="UP000276834"/>
    </source>
</evidence>
<dbReference type="EMBL" id="QUSF01000022">
    <property type="protein sequence ID" value="RLW01401.1"/>
    <property type="molecule type" value="Genomic_DNA"/>
</dbReference>
<feature type="region of interest" description="Disordered" evidence="1">
    <location>
        <begin position="1"/>
        <end position="33"/>
    </location>
</feature>
<feature type="region of interest" description="Disordered" evidence="1">
    <location>
        <begin position="64"/>
        <end position="87"/>
    </location>
</feature>
<feature type="compositionally biased region" description="Polar residues" evidence="1">
    <location>
        <begin position="67"/>
        <end position="76"/>
    </location>
</feature>
<evidence type="ECO:0000313" key="2">
    <source>
        <dbReference type="EMBL" id="RLW01401.1"/>
    </source>
</evidence>
<organism evidence="2 3">
    <name type="scientific">Chloebia gouldiae</name>
    <name type="common">Gouldian finch</name>
    <name type="synonym">Erythrura gouldiae</name>
    <dbReference type="NCBI Taxonomy" id="44316"/>
    <lineage>
        <taxon>Eukaryota</taxon>
        <taxon>Metazoa</taxon>
        <taxon>Chordata</taxon>
        <taxon>Craniata</taxon>
        <taxon>Vertebrata</taxon>
        <taxon>Euteleostomi</taxon>
        <taxon>Archelosauria</taxon>
        <taxon>Archosauria</taxon>
        <taxon>Dinosauria</taxon>
        <taxon>Saurischia</taxon>
        <taxon>Theropoda</taxon>
        <taxon>Coelurosauria</taxon>
        <taxon>Aves</taxon>
        <taxon>Neognathae</taxon>
        <taxon>Neoaves</taxon>
        <taxon>Telluraves</taxon>
        <taxon>Australaves</taxon>
        <taxon>Passeriformes</taxon>
        <taxon>Passeroidea</taxon>
        <taxon>Passeridae</taxon>
        <taxon>Chloebia</taxon>
    </lineage>
</organism>
<dbReference type="OrthoDB" id="10632376at2759"/>